<proteinExistence type="predicted"/>
<gene>
    <name evidence="2" type="ORF">GCM10023147_03490</name>
</gene>
<organism evidence="2 3">
    <name type="scientific">Tsukamurella soli</name>
    <dbReference type="NCBI Taxonomy" id="644556"/>
    <lineage>
        <taxon>Bacteria</taxon>
        <taxon>Bacillati</taxon>
        <taxon>Actinomycetota</taxon>
        <taxon>Actinomycetes</taxon>
        <taxon>Mycobacteriales</taxon>
        <taxon>Tsukamurellaceae</taxon>
        <taxon>Tsukamurella</taxon>
    </lineage>
</organism>
<keyword evidence="3" id="KW-1185">Reference proteome</keyword>
<dbReference type="EMBL" id="BAABFR010000003">
    <property type="protein sequence ID" value="GAA4383789.1"/>
    <property type="molecule type" value="Genomic_DNA"/>
</dbReference>
<sequence>MLGDAPEPRRIFTEAGWTVSVAGPGAAAPAEDVDLVFWNGADTTRESRTALVDRYRSGAPLAVLGQSQATALTGVYYPRGRFPYRQRVLIERNLYIGAKESDDAALAHRIVAEFSPPLFDITVTQFVAAPRAILYDHISDITHMGELSPENVRTRWLQKGHRFVGTNRIGAFYRWTMRGTIDEASPGEAFGFLTDSPSETHWRYTFTDAPGGTLVTETMRKHTPQIRPVVILQDMSGARDRRQNLREGMTSTLEALKRRFETPTPRQTTEPHP</sequence>
<evidence type="ECO:0000256" key="1">
    <source>
        <dbReference type="SAM" id="MobiDB-lite"/>
    </source>
</evidence>
<evidence type="ECO:0000313" key="2">
    <source>
        <dbReference type="EMBL" id="GAA4383789.1"/>
    </source>
</evidence>
<dbReference type="InterPro" id="IPR019587">
    <property type="entry name" value="Polyketide_cyclase/dehydratase"/>
</dbReference>
<dbReference type="Gene3D" id="3.30.530.20">
    <property type="match status" value="1"/>
</dbReference>
<dbReference type="InterPro" id="IPR023393">
    <property type="entry name" value="START-like_dom_sf"/>
</dbReference>
<evidence type="ECO:0008006" key="4">
    <source>
        <dbReference type="Google" id="ProtNLM"/>
    </source>
</evidence>
<accession>A0ABP8J2M8</accession>
<evidence type="ECO:0000313" key="3">
    <source>
        <dbReference type="Proteomes" id="UP001500635"/>
    </source>
</evidence>
<comment type="caution">
    <text evidence="2">The sequence shown here is derived from an EMBL/GenBank/DDBJ whole genome shotgun (WGS) entry which is preliminary data.</text>
</comment>
<reference evidence="3" key="1">
    <citation type="journal article" date="2019" name="Int. J. Syst. Evol. Microbiol.">
        <title>The Global Catalogue of Microorganisms (GCM) 10K type strain sequencing project: providing services to taxonomists for standard genome sequencing and annotation.</title>
        <authorList>
            <consortium name="The Broad Institute Genomics Platform"/>
            <consortium name="The Broad Institute Genome Sequencing Center for Infectious Disease"/>
            <person name="Wu L."/>
            <person name="Ma J."/>
        </authorList>
    </citation>
    <scope>NUCLEOTIDE SEQUENCE [LARGE SCALE GENOMIC DNA]</scope>
    <source>
        <strain evidence="3">JCM 17688</strain>
    </source>
</reference>
<protein>
    <recommendedName>
        <fullName evidence="4">Polyketide cyclase / dehydrase and lipid transport</fullName>
    </recommendedName>
</protein>
<dbReference type="CDD" id="cd07812">
    <property type="entry name" value="SRPBCC"/>
    <property type="match status" value="1"/>
</dbReference>
<feature type="region of interest" description="Disordered" evidence="1">
    <location>
        <begin position="254"/>
        <end position="273"/>
    </location>
</feature>
<feature type="compositionally biased region" description="Polar residues" evidence="1">
    <location>
        <begin position="264"/>
        <end position="273"/>
    </location>
</feature>
<dbReference type="Pfam" id="PF10604">
    <property type="entry name" value="Polyketide_cyc2"/>
    <property type="match status" value="1"/>
</dbReference>
<name>A0ABP8J2M8_9ACTN</name>
<dbReference type="Proteomes" id="UP001500635">
    <property type="component" value="Unassembled WGS sequence"/>
</dbReference>
<dbReference type="SUPFAM" id="SSF55961">
    <property type="entry name" value="Bet v1-like"/>
    <property type="match status" value="1"/>
</dbReference>